<reference evidence="1 2" key="1">
    <citation type="journal article" date="2020" name="ISME J.">
        <title>Comparative genomics reveals insights into cyanobacterial evolution and habitat adaptation.</title>
        <authorList>
            <person name="Chen M.Y."/>
            <person name="Teng W.K."/>
            <person name="Zhao L."/>
            <person name="Hu C.X."/>
            <person name="Zhou Y.K."/>
            <person name="Han B.P."/>
            <person name="Song L.R."/>
            <person name="Shu W.S."/>
        </authorList>
    </citation>
    <scope>NUCLEOTIDE SEQUENCE [LARGE SCALE GENOMIC DNA]</scope>
    <source>
        <strain evidence="1 2">FACHB-1342</strain>
    </source>
</reference>
<accession>A0ABR8G7X2</accession>
<organism evidence="1 2">
    <name type="scientific">Microcystis viridis FACHB-1342</name>
    <dbReference type="NCBI Taxonomy" id="2692900"/>
    <lineage>
        <taxon>Bacteria</taxon>
        <taxon>Bacillati</taxon>
        <taxon>Cyanobacteriota</taxon>
        <taxon>Cyanophyceae</taxon>
        <taxon>Oscillatoriophycideae</taxon>
        <taxon>Chroococcales</taxon>
        <taxon>Microcystaceae</taxon>
        <taxon>Microcystis</taxon>
    </lineage>
</organism>
<dbReference type="InterPro" id="IPR027417">
    <property type="entry name" value="P-loop_NTPase"/>
</dbReference>
<comment type="caution">
    <text evidence="1">The sequence shown here is derived from an EMBL/GenBank/DDBJ whole genome shotgun (WGS) entry which is preliminary data.</text>
</comment>
<proteinExistence type="predicted"/>
<sequence length="478" mass="54280">MENFSLTRFQAATSLKEIHLTLSPSPLTTQREIDAFYRQEMNEVRGGDKIKRLKLGLERALEAKDYYKACLMGHPGVGKSTELTRLINDAEIDNKFRAIRFSILSDLDPLNFNPLDVVLLMVIEIVEQTVAIAQRPREENLQNLLNWFNQEEITHKETRESKVTIEAGGGIKGDSLWSQMLGLFASLKGELRFASTREKKVVEYRIRRFNDLIFVANQLLDDCNQKLQEKEKRQWLIIGEDFDKAGIPTERITDLFIKYSNIFKDLNIHLIFNLPIALYNSSPAIRLAFLPENSLIIPDTAVFHQQQNHSPNQQGRSAVRKVLEVRVNSDLFEQGQIERIIVASGGNIRDIFYLVNYASDTAILDNKKTIDADAVNIAISNLRTEYERRLGDSNFDIDHVSYDDKAALLKRIYDGDKKAQIPNEILYALLNDRAIQELDKGNGERCFGVHPLVVDILNSQNIIPFSSQGGVPGGTSSK</sequence>
<protein>
    <submittedName>
        <fullName evidence="1">Uncharacterized protein</fullName>
    </submittedName>
</protein>
<name>A0ABR8G7X2_MICVR</name>
<evidence type="ECO:0000313" key="2">
    <source>
        <dbReference type="Proteomes" id="UP000648873"/>
    </source>
</evidence>
<keyword evidence="2" id="KW-1185">Reference proteome</keyword>
<gene>
    <name evidence="1" type="ORF">H6G40_02785</name>
</gene>
<dbReference type="Proteomes" id="UP000648873">
    <property type="component" value="Unassembled WGS sequence"/>
</dbReference>
<evidence type="ECO:0000313" key="1">
    <source>
        <dbReference type="EMBL" id="MBD2599200.1"/>
    </source>
</evidence>
<dbReference type="SUPFAM" id="SSF52540">
    <property type="entry name" value="P-loop containing nucleoside triphosphate hydrolases"/>
    <property type="match status" value="1"/>
</dbReference>
<dbReference type="RefSeq" id="WP_069475276.1">
    <property type="nucleotide sequence ID" value="NZ_JACJSV010000004.1"/>
</dbReference>
<dbReference type="EMBL" id="JACJSV010000004">
    <property type="protein sequence ID" value="MBD2599200.1"/>
    <property type="molecule type" value="Genomic_DNA"/>
</dbReference>